<dbReference type="Pfam" id="PF13347">
    <property type="entry name" value="MFS_2"/>
    <property type="match status" value="1"/>
</dbReference>
<sequence>MPLSAGVRRGDALGNVAAGTFGTVPGLLLLPYLTDAPGVAAGLAGLLVVLPKAWDVVLNPVAGRVSDRAGTRRPFLLWAGIPGRPRRTRSAPARHPLPHPRRGCWPHPEQPVGPVVRGPRAAGVFCAGEAAPRAARSSPGRVP</sequence>
<keyword evidence="2" id="KW-0472">Membrane</keyword>
<proteinExistence type="predicted"/>
<protein>
    <recommendedName>
        <fullName evidence="5">MFS transporter</fullName>
    </recommendedName>
</protein>
<reference evidence="4" key="1">
    <citation type="journal article" date="2019" name="Int. J. Syst. Evol. Microbiol.">
        <title>The Global Catalogue of Microorganisms (GCM) 10K type strain sequencing project: providing services to taxonomists for standard genome sequencing and annotation.</title>
        <authorList>
            <consortium name="The Broad Institute Genomics Platform"/>
            <consortium name="The Broad Institute Genome Sequencing Center for Infectious Disease"/>
            <person name="Wu L."/>
            <person name="Ma J."/>
        </authorList>
    </citation>
    <scope>NUCLEOTIDE SEQUENCE [LARGE SCALE GENOMIC DNA]</scope>
    <source>
        <strain evidence="4">JCM 17906</strain>
    </source>
</reference>
<dbReference type="InterPro" id="IPR036259">
    <property type="entry name" value="MFS_trans_sf"/>
</dbReference>
<evidence type="ECO:0000256" key="1">
    <source>
        <dbReference type="SAM" id="MobiDB-lite"/>
    </source>
</evidence>
<evidence type="ECO:0000256" key="2">
    <source>
        <dbReference type="SAM" id="Phobius"/>
    </source>
</evidence>
<organism evidence="3 4">
    <name type="scientific">Pseudonocardia xishanensis</name>
    <dbReference type="NCBI Taxonomy" id="630995"/>
    <lineage>
        <taxon>Bacteria</taxon>
        <taxon>Bacillati</taxon>
        <taxon>Actinomycetota</taxon>
        <taxon>Actinomycetes</taxon>
        <taxon>Pseudonocardiales</taxon>
        <taxon>Pseudonocardiaceae</taxon>
        <taxon>Pseudonocardia</taxon>
    </lineage>
</organism>
<comment type="caution">
    <text evidence="3">The sequence shown here is derived from an EMBL/GenBank/DDBJ whole genome shotgun (WGS) entry which is preliminary data.</text>
</comment>
<accession>A0ABP8RIP8</accession>
<name>A0ABP8RIP8_9PSEU</name>
<dbReference type="Gene3D" id="1.20.1250.20">
    <property type="entry name" value="MFS general substrate transporter like domains"/>
    <property type="match status" value="1"/>
</dbReference>
<dbReference type="RefSeq" id="WP_425568903.1">
    <property type="nucleotide sequence ID" value="NZ_BAABGT010000017.1"/>
</dbReference>
<gene>
    <name evidence="3" type="ORF">GCM10023175_12120</name>
</gene>
<evidence type="ECO:0000313" key="4">
    <source>
        <dbReference type="Proteomes" id="UP001501598"/>
    </source>
</evidence>
<dbReference type="Proteomes" id="UP001501598">
    <property type="component" value="Unassembled WGS sequence"/>
</dbReference>
<dbReference type="SUPFAM" id="SSF103473">
    <property type="entry name" value="MFS general substrate transporter"/>
    <property type="match status" value="1"/>
</dbReference>
<feature type="transmembrane region" description="Helical" evidence="2">
    <location>
        <begin position="12"/>
        <end position="33"/>
    </location>
</feature>
<keyword evidence="2" id="KW-1133">Transmembrane helix</keyword>
<keyword evidence="2" id="KW-0812">Transmembrane</keyword>
<evidence type="ECO:0008006" key="5">
    <source>
        <dbReference type="Google" id="ProtNLM"/>
    </source>
</evidence>
<evidence type="ECO:0000313" key="3">
    <source>
        <dbReference type="EMBL" id="GAA4539992.1"/>
    </source>
</evidence>
<feature type="region of interest" description="Disordered" evidence="1">
    <location>
        <begin position="86"/>
        <end position="111"/>
    </location>
</feature>
<keyword evidence="4" id="KW-1185">Reference proteome</keyword>
<dbReference type="EMBL" id="BAABGT010000017">
    <property type="protein sequence ID" value="GAA4539992.1"/>
    <property type="molecule type" value="Genomic_DNA"/>
</dbReference>